<dbReference type="InterPro" id="IPR014001">
    <property type="entry name" value="Helicase_ATP-bd"/>
</dbReference>
<keyword evidence="3 12" id="KW-0813">Transport</keyword>
<dbReference type="CDD" id="cd18803">
    <property type="entry name" value="SF2_C_secA"/>
    <property type="match status" value="1"/>
</dbReference>
<dbReference type="NCBIfam" id="TIGR00963">
    <property type="entry name" value="secA"/>
    <property type="match status" value="1"/>
</dbReference>
<gene>
    <name evidence="12 17" type="primary">secA</name>
    <name evidence="17" type="ORF">MOX91_01555</name>
</gene>
<dbReference type="PRINTS" id="PR00906">
    <property type="entry name" value="SECA"/>
</dbReference>
<evidence type="ECO:0000259" key="15">
    <source>
        <dbReference type="PROSITE" id="PS51194"/>
    </source>
</evidence>
<evidence type="ECO:0000256" key="13">
    <source>
        <dbReference type="RuleBase" id="RU003874"/>
    </source>
</evidence>
<organism evidence="17 18">
    <name type="scientific">Intestinicryptomonas porci</name>
    <dbReference type="NCBI Taxonomy" id="2926320"/>
    <lineage>
        <taxon>Bacteria</taxon>
        <taxon>Pseudomonadati</taxon>
        <taxon>Verrucomicrobiota</taxon>
        <taxon>Opitutia</taxon>
        <taxon>Opitutales</taxon>
        <taxon>Intestinicryptomonaceae</taxon>
        <taxon>Intestinicryptomonas</taxon>
    </lineage>
</organism>
<dbReference type="PROSITE" id="PS51194">
    <property type="entry name" value="HELICASE_CTER"/>
    <property type="match status" value="1"/>
</dbReference>
<keyword evidence="18" id="KW-1185">Reference proteome</keyword>
<keyword evidence="8 12" id="KW-0653">Protein transport</keyword>
<dbReference type="InterPro" id="IPR001650">
    <property type="entry name" value="Helicase_C-like"/>
</dbReference>
<evidence type="ECO:0000256" key="4">
    <source>
        <dbReference type="ARBA" id="ARBA00022475"/>
    </source>
</evidence>
<feature type="binding site" evidence="12">
    <location>
        <begin position="118"/>
        <end position="122"/>
    </location>
    <ligand>
        <name>ATP</name>
        <dbReference type="ChEBI" id="CHEBI:30616"/>
    </ligand>
</feature>
<dbReference type="Gene3D" id="3.90.1440.10">
    <property type="entry name" value="SecA, preprotein cross-linking domain"/>
    <property type="match status" value="1"/>
</dbReference>
<comment type="subunit">
    <text evidence="12">Monomer and homodimer. Part of the essential Sec protein translocation apparatus which comprises SecA, SecYEG and auxiliary proteins SecDF. Other proteins may also be involved.</text>
</comment>
<evidence type="ECO:0000256" key="8">
    <source>
        <dbReference type="ARBA" id="ARBA00022927"/>
    </source>
</evidence>
<evidence type="ECO:0000259" key="16">
    <source>
        <dbReference type="PROSITE" id="PS51196"/>
    </source>
</evidence>
<name>A0ABU4WE81_9BACT</name>
<protein>
    <recommendedName>
        <fullName evidence="12 13">Protein translocase subunit SecA</fullName>
        <ecNumber evidence="12">7.4.2.8</ecNumber>
    </recommendedName>
</protein>
<keyword evidence="6 12" id="KW-0547">Nucleotide-binding</keyword>
<dbReference type="Pfam" id="PF21090">
    <property type="entry name" value="P-loop_SecA"/>
    <property type="match status" value="1"/>
</dbReference>
<dbReference type="Proteomes" id="UP001275932">
    <property type="component" value="Unassembled WGS sequence"/>
</dbReference>
<feature type="binding site" evidence="12">
    <location>
        <position position="100"/>
    </location>
    <ligand>
        <name>ATP</name>
        <dbReference type="ChEBI" id="CHEBI:30616"/>
    </ligand>
</feature>
<dbReference type="SUPFAM" id="SSF52540">
    <property type="entry name" value="P-loop containing nucleoside triphosphate hydrolases"/>
    <property type="match status" value="2"/>
</dbReference>
<dbReference type="Pfam" id="PF01043">
    <property type="entry name" value="SecA_PP_bind"/>
    <property type="match status" value="1"/>
</dbReference>
<dbReference type="InterPro" id="IPR000185">
    <property type="entry name" value="SecA"/>
</dbReference>
<feature type="domain" description="Helicase C-terminal" evidence="15">
    <location>
        <begin position="547"/>
        <end position="699"/>
    </location>
</feature>
<dbReference type="EMBL" id="JALBUT010000001">
    <property type="protein sequence ID" value="MDX8414873.1"/>
    <property type="molecule type" value="Genomic_DNA"/>
</dbReference>
<dbReference type="InterPro" id="IPR011116">
    <property type="entry name" value="SecA_Wing/Scaffold"/>
</dbReference>
<sequence length="988" mass="113155">MLSKIFKLFAGNHYKRFYRKARPVVAKINKIEEGYRSLTDDELKAKTSEFMARIAAGETTDMLLPEAFAAVKNAARRLCGKKITVCGHELTWDMVHYDVQLIGGIALHQNMIAEMATGEGKTLVATLPLYLNALTGKNCHLVTVNEYLARRDSEWMGYLYRFLGLTVDWIYNMQDTESKKRAYKANITYGTASEFGFDYLRDNGMASDAESQVQNGHFYCIVDEVDSVLIDEARTPLIISGPVQENREAPFIRLKPLVEEVVRHQTKLCNKLASDAKEEFDKTGDLSEESVLKLWQVKMGMPKNRTLRQLMEHGVARKKLDKFDMEMASDFRKEDRFKFKEELYYVIDEKQHQSDLTETGRNLISPDNPDAFVMPDLATIFVDIDSRKDLSPEKKQELKLAAENDLIRVSEEIHCISQLVRAYSIYEKDVEYVVQDGKVHIVDQNTGRIMYGRRWSEGLHQAVEAKEGVEIEKETKTYATITIQNYFRLYSKLAGMTGTAETEAQEFHDIYALNVMAIPTNKPCRRKDFNDVFFKTRREKYNAAIAEIEAAYKRGQPVLVGTASVEASELLSRMLRRTKIPHNVLNAKNHAQEAEIVAQAGQRGAVTIATNMAGRGTDIKLGEGVNELGGLYVLGTERHESRRIDRQLRGRCARQGDNGASKFLISLEDDLMRLFAGSPMAKILDKTFKEGEPLEHPIINRSIERAQKTVEGQNYSIRKRLLQYDDVLNKQREVIYGLRNDTITSEEPRKIVFELIEEEIEERIASFYSGKDSDNTAEVESLCSWVTSRFPIMLSADELKGLDDKQMLDAILNKVKALYKIREEVENPETLKLIERYVLMRSFDKNWQDHLTEMEDLRKSVGLRSYGQKDPLNEYKSEAYKYFERLLSKIRNDLCLGIFRSASSLEALQEIIARASGEVLAVHAKEDEEPAKKKDDITLPDVKIEPDEMPRIGRNEMVTICKGSETQTLKFKKAENLIRNEGWRIKEF</sequence>
<dbReference type="PROSITE" id="PS51196">
    <property type="entry name" value="SECA_MOTOR_DEAD"/>
    <property type="match status" value="1"/>
</dbReference>
<dbReference type="Pfam" id="PF07516">
    <property type="entry name" value="SecA_SW"/>
    <property type="match status" value="1"/>
</dbReference>
<keyword evidence="11 12" id="KW-0472">Membrane</keyword>
<dbReference type="Gene3D" id="3.40.50.300">
    <property type="entry name" value="P-loop containing nucleotide triphosphate hydrolases"/>
    <property type="match status" value="4"/>
</dbReference>
<dbReference type="SMART" id="SM00958">
    <property type="entry name" value="SecA_PP_bind"/>
    <property type="match status" value="1"/>
</dbReference>
<feature type="domain" description="Helicase ATP-binding" evidence="14">
    <location>
        <begin position="102"/>
        <end position="261"/>
    </location>
</feature>
<evidence type="ECO:0000256" key="3">
    <source>
        <dbReference type="ARBA" id="ARBA00022448"/>
    </source>
</evidence>
<proteinExistence type="inferred from homology"/>
<comment type="subcellular location">
    <subcellularLocation>
        <location evidence="12">Cell membrane</location>
        <topology evidence="12">Peripheral membrane protein</topology>
        <orientation evidence="12">Cytoplasmic side</orientation>
    </subcellularLocation>
    <subcellularLocation>
        <location evidence="12">Cytoplasm</location>
    </subcellularLocation>
    <subcellularLocation>
        <location evidence="1">Membrane</location>
        <topology evidence="1">Peripheral membrane protein</topology>
    </subcellularLocation>
    <text evidence="12">Distribution is 50-50.</text>
</comment>
<dbReference type="HAMAP" id="MF_01382">
    <property type="entry name" value="SecA"/>
    <property type="match status" value="1"/>
</dbReference>
<dbReference type="Gene3D" id="1.10.3060.10">
    <property type="entry name" value="Helical scaffold and wing domains of SecA"/>
    <property type="match status" value="1"/>
</dbReference>
<evidence type="ECO:0000313" key="17">
    <source>
        <dbReference type="EMBL" id="MDX8414873.1"/>
    </source>
</evidence>
<reference evidence="17 18" key="1">
    <citation type="submission" date="2022-03" db="EMBL/GenBank/DDBJ databases">
        <title>Novel taxa within the pig intestine.</title>
        <authorList>
            <person name="Wylensek D."/>
            <person name="Bishof K."/>
            <person name="Afrizal A."/>
            <person name="Clavel T."/>
        </authorList>
    </citation>
    <scope>NUCLEOTIDE SEQUENCE [LARGE SCALE GENOMIC DNA]</scope>
    <source>
        <strain evidence="17 18">CLA-KB-P66</strain>
    </source>
</reference>
<evidence type="ECO:0000313" key="18">
    <source>
        <dbReference type="Proteomes" id="UP001275932"/>
    </source>
</evidence>
<dbReference type="InterPro" id="IPR011115">
    <property type="entry name" value="SecA_DEAD"/>
</dbReference>
<dbReference type="SUPFAM" id="SSF81886">
    <property type="entry name" value="Helical scaffold and wing domains of SecA"/>
    <property type="match status" value="1"/>
</dbReference>
<evidence type="ECO:0000256" key="6">
    <source>
        <dbReference type="ARBA" id="ARBA00022741"/>
    </source>
</evidence>
<dbReference type="InterPro" id="IPR036670">
    <property type="entry name" value="SecA_X-link_sf"/>
</dbReference>
<feature type="domain" description="SecA family profile" evidence="16">
    <location>
        <begin position="3"/>
        <end position="696"/>
    </location>
</feature>
<evidence type="ECO:0000256" key="11">
    <source>
        <dbReference type="ARBA" id="ARBA00023136"/>
    </source>
</evidence>
<dbReference type="EC" id="7.4.2.8" evidence="12"/>
<keyword evidence="10 12" id="KW-0811">Translocation</keyword>
<keyword evidence="5 12" id="KW-0963">Cytoplasm</keyword>
<evidence type="ECO:0000256" key="9">
    <source>
        <dbReference type="ARBA" id="ARBA00022967"/>
    </source>
</evidence>
<keyword evidence="9 12" id="KW-1278">Translocase</keyword>
<comment type="catalytic activity">
    <reaction evidence="12">
        <text>ATP + H2O + cellular proteinSide 1 = ADP + phosphate + cellular proteinSide 2.</text>
        <dbReference type="EC" id="7.4.2.8"/>
    </reaction>
</comment>
<evidence type="ECO:0000256" key="2">
    <source>
        <dbReference type="ARBA" id="ARBA00007650"/>
    </source>
</evidence>
<dbReference type="InterPro" id="IPR027417">
    <property type="entry name" value="P-loop_NTPase"/>
</dbReference>
<comment type="caution">
    <text evidence="17">The sequence shown here is derived from an EMBL/GenBank/DDBJ whole genome shotgun (WGS) entry which is preliminary data.</text>
</comment>
<comment type="function">
    <text evidence="12">Part of the Sec protein translocase complex. Interacts with the SecYEG preprotein conducting channel. Has a central role in coupling the hydrolysis of ATP to the transfer of proteins into and across the cell membrane, serving as an ATP-driven molecular motor driving the stepwise translocation of polypeptide chains across the membrane.</text>
</comment>
<evidence type="ECO:0000256" key="10">
    <source>
        <dbReference type="ARBA" id="ARBA00023010"/>
    </source>
</evidence>
<keyword evidence="7 12" id="KW-0067">ATP-binding</keyword>
<dbReference type="InterPro" id="IPR044722">
    <property type="entry name" value="SecA_SF2_C"/>
</dbReference>
<dbReference type="SMART" id="SM00957">
    <property type="entry name" value="SecA_DEAD"/>
    <property type="match status" value="1"/>
</dbReference>
<evidence type="ECO:0000259" key="14">
    <source>
        <dbReference type="PROSITE" id="PS51192"/>
    </source>
</evidence>
<evidence type="ECO:0000256" key="7">
    <source>
        <dbReference type="ARBA" id="ARBA00022840"/>
    </source>
</evidence>
<evidence type="ECO:0000256" key="5">
    <source>
        <dbReference type="ARBA" id="ARBA00022490"/>
    </source>
</evidence>
<dbReference type="InterPro" id="IPR020937">
    <property type="entry name" value="SecA_CS"/>
</dbReference>
<dbReference type="SUPFAM" id="SSF81767">
    <property type="entry name" value="Pre-protein crosslinking domain of SecA"/>
    <property type="match status" value="1"/>
</dbReference>
<dbReference type="Pfam" id="PF07517">
    <property type="entry name" value="SecA_DEAD"/>
    <property type="match status" value="1"/>
</dbReference>
<evidence type="ECO:0000256" key="12">
    <source>
        <dbReference type="HAMAP-Rule" id="MF_01382"/>
    </source>
</evidence>
<dbReference type="RefSeq" id="WP_370396319.1">
    <property type="nucleotide sequence ID" value="NZ_JALBUT010000001.1"/>
</dbReference>
<dbReference type="InterPro" id="IPR011130">
    <property type="entry name" value="SecA_preprotein_X-link_dom"/>
</dbReference>
<accession>A0ABU4WE81</accession>
<dbReference type="PANTHER" id="PTHR30612">
    <property type="entry name" value="SECA INNER MEMBRANE COMPONENT OF SEC PROTEIN SECRETION SYSTEM"/>
    <property type="match status" value="1"/>
</dbReference>
<dbReference type="PROSITE" id="PS01312">
    <property type="entry name" value="SECA"/>
    <property type="match status" value="1"/>
</dbReference>
<feature type="binding site" evidence="12">
    <location>
        <position position="618"/>
    </location>
    <ligand>
        <name>ATP</name>
        <dbReference type="ChEBI" id="CHEBI:30616"/>
    </ligand>
</feature>
<comment type="similarity">
    <text evidence="2 12 13">Belongs to the SecA family.</text>
</comment>
<dbReference type="CDD" id="cd17928">
    <property type="entry name" value="DEXDc_SecA"/>
    <property type="match status" value="1"/>
</dbReference>
<dbReference type="InterPro" id="IPR014018">
    <property type="entry name" value="SecA_motor_DEAD"/>
</dbReference>
<dbReference type="PROSITE" id="PS51192">
    <property type="entry name" value="HELICASE_ATP_BIND_1"/>
    <property type="match status" value="1"/>
</dbReference>
<evidence type="ECO:0000256" key="1">
    <source>
        <dbReference type="ARBA" id="ARBA00004170"/>
    </source>
</evidence>
<keyword evidence="4 12" id="KW-1003">Cell membrane</keyword>
<dbReference type="InterPro" id="IPR036266">
    <property type="entry name" value="SecA_Wing/Scaffold_sf"/>
</dbReference>
<dbReference type="PANTHER" id="PTHR30612:SF0">
    <property type="entry name" value="CHLOROPLAST PROTEIN-TRANSPORTING ATPASE"/>
    <property type="match status" value="1"/>
</dbReference>